<evidence type="ECO:0000313" key="3">
    <source>
        <dbReference type="Proteomes" id="UP001153069"/>
    </source>
</evidence>
<dbReference type="AlphaFoldDB" id="A0A9N8DH50"/>
<name>A0A9N8DH50_9STRA</name>
<reference evidence="2" key="1">
    <citation type="submission" date="2020-06" db="EMBL/GenBank/DDBJ databases">
        <authorList>
            <consortium name="Plant Systems Biology data submission"/>
        </authorList>
    </citation>
    <scope>NUCLEOTIDE SEQUENCE</scope>
    <source>
        <strain evidence="2">D6</strain>
    </source>
</reference>
<comment type="caution">
    <text evidence="2">The sequence shown here is derived from an EMBL/GenBank/DDBJ whole genome shotgun (WGS) entry which is preliminary data.</text>
</comment>
<dbReference type="EMBL" id="CAICTM010000085">
    <property type="protein sequence ID" value="CAB9500536.1"/>
    <property type="molecule type" value="Genomic_DNA"/>
</dbReference>
<evidence type="ECO:0000313" key="2">
    <source>
        <dbReference type="EMBL" id="CAB9500536.1"/>
    </source>
</evidence>
<organism evidence="2 3">
    <name type="scientific">Seminavis robusta</name>
    <dbReference type="NCBI Taxonomy" id="568900"/>
    <lineage>
        <taxon>Eukaryota</taxon>
        <taxon>Sar</taxon>
        <taxon>Stramenopiles</taxon>
        <taxon>Ochrophyta</taxon>
        <taxon>Bacillariophyta</taxon>
        <taxon>Bacillariophyceae</taxon>
        <taxon>Bacillariophycidae</taxon>
        <taxon>Naviculales</taxon>
        <taxon>Naviculaceae</taxon>
        <taxon>Seminavis</taxon>
    </lineage>
</organism>
<evidence type="ECO:0000256" key="1">
    <source>
        <dbReference type="SAM" id="MobiDB-lite"/>
    </source>
</evidence>
<gene>
    <name evidence="2" type="ORF">SEMRO_86_G045560.1</name>
</gene>
<keyword evidence="3" id="KW-1185">Reference proteome</keyword>
<protein>
    <submittedName>
        <fullName evidence="2">Uncharacterized protein</fullName>
    </submittedName>
</protein>
<sequence length="338" mass="37642">MDPFDRFLQALQDNWRFSRANVAVDLNPDSGADESEKEGQERGDVGGGDHGGVALPVDDVEDSTVGDEAAVTMVPPEEDKDTNAAAAGNEREGPERSLVNDPEGVLSYLAESAPHLVGVPTGDGWFPVALAMVQGRHSDLDVRTLANVNPAGLCSNLYVEKNALKGVLRCRRWNRGLIQHLFQLSPMCYDQSLRFPGNVLEEDEDDDVRIEGQVVAPVRPVNKNNPLNRLFLDMDCAHGMVPMLLRCVKFHNYCQKWQSNAFIEVMHNLMASPKLREIITCVPNTMEFTSNQQWFRTPQFKSLASRSKVQHLQIWDGVDNACSHSLLKDCALNLQYIL</sequence>
<proteinExistence type="predicted"/>
<feature type="region of interest" description="Disordered" evidence="1">
    <location>
        <begin position="25"/>
        <end position="100"/>
    </location>
</feature>
<dbReference type="Proteomes" id="UP001153069">
    <property type="component" value="Unassembled WGS sequence"/>
</dbReference>
<accession>A0A9N8DH50</accession>